<feature type="region of interest" description="Disordered" evidence="1">
    <location>
        <begin position="183"/>
        <end position="204"/>
    </location>
</feature>
<keyword evidence="3" id="KW-1185">Reference proteome</keyword>
<dbReference type="SUPFAM" id="SSF160104">
    <property type="entry name" value="Acetoacetate decarboxylase-like"/>
    <property type="match status" value="1"/>
</dbReference>
<evidence type="ECO:0000313" key="2">
    <source>
        <dbReference type="EMBL" id="KAJ9631312.1"/>
    </source>
</evidence>
<dbReference type="EMBL" id="JAPDRN010000058">
    <property type="protein sequence ID" value="KAJ9631312.1"/>
    <property type="molecule type" value="Genomic_DNA"/>
</dbReference>
<dbReference type="Pfam" id="PF06314">
    <property type="entry name" value="ADC"/>
    <property type="match status" value="1"/>
</dbReference>
<dbReference type="Proteomes" id="UP001172681">
    <property type="component" value="Unassembled WGS sequence"/>
</dbReference>
<name>A0AA38Y0C6_9EURO</name>
<accession>A0AA38Y0C6</accession>
<protein>
    <submittedName>
        <fullName evidence="2">Uncharacterized protein</fullName>
    </submittedName>
</protein>
<proteinExistence type="predicted"/>
<sequence>MTTAPTLRYRQPVVFGPSPGPRQNSQGDTYKSTLKDSTKTKTTVRFKTKASAIRALFPNEQYSLPDTGDDDFAYATWSLESLRNLSWLSGSGYDLLALYVEDVMYTDSHSGRRRHCTYNPLMIENFADPIMTGREELGVPKLFSDIDIAVDETENASSLTLKATVSWRGSTWMELRVPSLRQQHRPSLDTSAKTDTPTKTTPPHCEGLLVHKYIPSSGGGVNGKPDADYDVLIHNDPGAADIKTTSVADPSETKISIHNLGSQKLPTLCNVVDGLARIPILEIVDARMVEIQGMSDLSNLERLN</sequence>
<gene>
    <name evidence="2" type="ORF">H2204_008254</name>
</gene>
<dbReference type="InterPro" id="IPR010451">
    <property type="entry name" value="Acetoacetate_decarboxylase"/>
</dbReference>
<comment type="caution">
    <text evidence="2">The sequence shown here is derived from an EMBL/GenBank/DDBJ whole genome shotgun (WGS) entry which is preliminary data.</text>
</comment>
<evidence type="ECO:0000313" key="3">
    <source>
        <dbReference type="Proteomes" id="UP001172681"/>
    </source>
</evidence>
<dbReference type="AlphaFoldDB" id="A0AA38Y0C6"/>
<dbReference type="InterPro" id="IPR023375">
    <property type="entry name" value="ADC_dom_sf"/>
</dbReference>
<organism evidence="2 3">
    <name type="scientific">Knufia peltigerae</name>
    <dbReference type="NCBI Taxonomy" id="1002370"/>
    <lineage>
        <taxon>Eukaryota</taxon>
        <taxon>Fungi</taxon>
        <taxon>Dikarya</taxon>
        <taxon>Ascomycota</taxon>
        <taxon>Pezizomycotina</taxon>
        <taxon>Eurotiomycetes</taxon>
        <taxon>Chaetothyriomycetidae</taxon>
        <taxon>Chaetothyriales</taxon>
        <taxon>Trichomeriaceae</taxon>
        <taxon>Knufia</taxon>
    </lineage>
</organism>
<evidence type="ECO:0000256" key="1">
    <source>
        <dbReference type="SAM" id="MobiDB-lite"/>
    </source>
</evidence>
<feature type="region of interest" description="Disordered" evidence="1">
    <location>
        <begin position="10"/>
        <end position="34"/>
    </location>
</feature>
<feature type="compositionally biased region" description="Low complexity" evidence="1">
    <location>
        <begin position="193"/>
        <end position="203"/>
    </location>
</feature>
<reference evidence="2" key="1">
    <citation type="submission" date="2022-10" db="EMBL/GenBank/DDBJ databases">
        <title>Culturing micro-colonial fungi from biological soil crusts in the Mojave desert and describing Neophaeococcomyces mojavensis, and introducing the new genera and species Taxawa tesnikishii.</title>
        <authorList>
            <person name="Kurbessoian T."/>
            <person name="Stajich J.E."/>
        </authorList>
    </citation>
    <scope>NUCLEOTIDE SEQUENCE</scope>
    <source>
        <strain evidence="2">TK_35</strain>
    </source>
</reference>
<dbReference type="Gene3D" id="2.40.400.10">
    <property type="entry name" value="Acetoacetate decarboxylase-like"/>
    <property type="match status" value="1"/>
</dbReference>
<dbReference type="GO" id="GO:0016829">
    <property type="term" value="F:lyase activity"/>
    <property type="evidence" value="ECO:0007669"/>
    <property type="project" value="InterPro"/>
</dbReference>